<feature type="compositionally biased region" description="Low complexity" evidence="1">
    <location>
        <begin position="100"/>
        <end position="118"/>
    </location>
</feature>
<proteinExistence type="predicted"/>
<protein>
    <submittedName>
        <fullName evidence="2">Uncharacterized protein</fullName>
    </submittedName>
</protein>
<dbReference type="InParanoid" id="A0A136JF40"/>
<feature type="compositionally biased region" description="Polar residues" evidence="1">
    <location>
        <begin position="152"/>
        <end position="170"/>
    </location>
</feature>
<gene>
    <name evidence="2" type="ORF">Micbo1qcDRAFT_230958</name>
</gene>
<name>A0A136JF40_9PEZI</name>
<feature type="region of interest" description="Disordered" evidence="1">
    <location>
        <begin position="44"/>
        <end position="73"/>
    </location>
</feature>
<organism evidence="2 3">
    <name type="scientific">Microdochium bolleyi</name>
    <dbReference type="NCBI Taxonomy" id="196109"/>
    <lineage>
        <taxon>Eukaryota</taxon>
        <taxon>Fungi</taxon>
        <taxon>Dikarya</taxon>
        <taxon>Ascomycota</taxon>
        <taxon>Pezizomycotina</taxon>
        <taxon>Sordariomycetes</taxon>
        <taxon>Xylariomycetidae</taxon>
        <taxon>Xylariales</taxon>
        <taxon>Microdochiaceae</taxon>
        <taxon>Microdochium</taxon>
    </lineage>
</organism>
<evidence type="ECO:0000256" key="1">
    <source>
        <dbReference type="SAM" id="MobiDB-lite"/>
    </source>
</evidence>
<feature type="region of interest" description="Disordered" evidence="1">
    <location>
        <begin position="255"/>
        <end position="280"/>
    </location>
</feature>
<dbReference type="EMBL" id="KQ964246">
    <property type="protein sequence ID" value="KXJ95785.1"/>
    <property type="molecule type" value="Genomic_DNA"/>
</dbReference>
<accession>A0A136JF40</accession>
<sequence>MENPPVEILVHIAAPSRAADDTRCRALASAYVNFEPARRAAVVQGPGEHIPPPASSPREDHNLPTNPPGTFASLQASFDSVIDNAGSPHVARPRHEILHSQPSTASSSATPSWQSPSSLVGDSQPEISSIVAGLNTPTRLLEHYLQGFDSFRSPSWTPSQRTSNSTSGSVLPSDASARNARPSLSGASAPSEPPQKQPLPSSPAAEDSHDSGLSFSVLKPVAEVTTKRQNTGSTIFSAQQTSTAISALRPASETALASSARSTPLSRSDSAPITVPQPSRHTTRALHQALTRATSDLGPRLPSSNIGNHSQVAFSPAHGFTLDSLELTAPEPPVASDTLQPSDLITQQLRDLLADAQPRRKTQTKEQRRNLRSTERGYWHVDCSLWTPELRGRTWAHLANWIGMGHAGWGTRCTRDEGFRTMRVYCWGETAMYLYYLLWLTSYRKILSTDCVWVDADGEAVIIMGMRS</sequence>
<dbReference type="OrthoDB" id="5395975at2759"/>
<feature type="region of interest" description="Disordered" evidence="1">
    <location>
        <begin position="151"/>
        <end position="212"/>
    </location>
</feature>
<dbReference type="Proteomes" id="UP000070501">
    <property type="component" value="Unassembled WGS sequence"/>
</dbReference>
<keyword evidence="3" id="KW-1185">Reference proteome</keyword>
<evidence type="ECO:0000313" key="2">
    <source>
        <dbReference type="EMBL" id="KXJ95785.1"/>
    </source>
</evidence>
<reference evidence="3" key="1">
    <citation type="submission" date="2016-02" db="EMBL/GenBank/DDBJ databases">
        <title>Draft genome sequence of Microdochium bolleyi, a fungal endophyte of beachgrass.</title>
        <authorList>
            <consortium name="DOE Joint Genome Institute"/>
            <person name="David A.S."/>
            <person name="May G."/>
            <person name="Haridas S."/>
            <person name="Lim J."/>
            <person name="Wang M."/>
            <person name="Labutti K."/>
            <person name="Lipzen A."/>
            <person name="Barry K."/>
            <person name="Grigoriev I.V."/>
        </authorList>
    </citation>
    <scope>NUCLEOTIDE SEQUENCE [LARGE SCALE GENOMIC DNA]</scope>
    <source>
        <strain evidence="3">J235TASD1</strain>
    </source>
</reference>
<dbReference type="AlphaFoldDB" id="A0A136JF40"/>
<feature type="compositionally biased region" description="Pro residues" evidence="1">
    <location>
        <begin position="191"/>
        <end position="201"/>
    </location>
</feature>
<feature type="region of interest" description="Disordered" evidence="1">
    <location>
        <begin position="99"/>
        <end position="122"/>
    </location>
</feature>
<evidence type="ECO:0000313" key="3">
    <source>
        <dbReference type="Proteomes" id="UP000070501"/>
    </source>
</evidence>